<dbReference type="AlphaFoldDB" id="A0AAD7JV36"/>
<proteinExistence type="predicted"/>
<organism evidence="1 2">
    <name type="scientific">Mycena metata</name>
    <dbReference type="NCBI Taxonomy" id="1033252"/>
    <lineage>
        <taxon>Eukaryota</taxon>
        <taxon>Fungi</taxon>
        <taxon>Dikarya</taxon>
        <taxon>Basidiomycota</taxon>
        <taxon>Agaricomycotina</taxon>
        <taxon>Agaricomycetes</taxon>
        <taxon>Agaricomycetidae</taxon>
        <taxon>Agaricales</taxon>
        <taxon>Marasmiineae</taxon>
        <taxon>Mycenaceae</taxon>
        <taxon>Mycena</taxon>
    </lineage>
</organism>
<accession>A0AAD7JV36</accession>
<gene>
    <name evidence="1" type="ORF">B0H16DRAFT_1714591</name>
</gene>
<dbReference type="Proteomes" id="UP001215598">
    <property type="component" value="Unassembled WGS sequence"/>
</dbReference>
<protein>
    <submittedName>
        <fullName evidence="1">Uncharacterized protein</fullName>
    </submittedName>
</protein>
<evidence type="ECO:0000313" key="2">
    <source>
        <dbReference type="Proteomes" id="UP001215598"/>
    </source>
</evidence>
<evidence type="ECO:0000313" key="1">
    <source>
        <dbReference type="EMBL" id="KAJ7772394.1"/>
    </source>
</evidence>
<name>A0AAD7JV36_9AGAR</name>
<reference evidence="1" key="1">
    <citation type="submission" date="2023-03" db="EMBL/GenBank/DDBJ databases">
        <title>Massive genome expansion in bonnet fungi (Mycena s.s.) driven by repeated elements and novel gene families across ecological guilds.</title>
        <authorList>
            <consortium name="Lawrence Berkeley National Laboratory"/>
            <person name="Harder C.B."/>
            <person name="Miyauchi S."/>
            <person name="Viragh M."/>
            <person name="Kuo A."/>
            <person name="Thoen E."/>
            <person name="Andreopoulos B."/>
            <person name="Lu D."/>
            <person name="Skrede I."/>
            <person name="Drula E."/>
            <person name="Henrissat B."/>
            <person name="Morin E."/>
            <person name="Kohler A."/>
            <person name="Barry K."/>
            <person name="LaButti K."/>
            <person name="Morin E."/>
            <person name="Salamov A."/>
            <person name="Lipzen A."/>
            <person name="Mereny Z."/>
            <person name="Hegedus B."/>
            <person name="Baldrian P."/>
            <person name="Stursova M."/>
            <person name="Weitz H."/>
            <person name="Taylor A."/>
            <person name="Grigoriev I.V."/>
            <person name="Nagy L.G."/>
            <person name="Martin F."/>
            <person name="Kauserud H."/>
        </authorList>
    </citation>
    <scope>NUCLEOTIDE SEQUENCE</scope>
    <source>
        <strain evidence="1">CBHHK182m</strain>
    </source>
</reference>
<sequence length="339" mass="37838">MPTKSVCGRDFPLTNTFDFAAWRKQPTDIAPPADMELQERNQHNHDAQMANRASIILTRAYEQAVYGDAKIEKMVTSPDYCTLVVAPIPPKMMEFLLEEREKRAKAADKKKEEEKAAKEKGPELQGSMIMESVTKINILTCPPVKTPDFLLAAIRYRMHPPLFWFTDTRLRYAVKHTAELPMKKNTSIIAAPEKSLLDVVKLKTLWGSDDSMDGVTLLTWSNTFTNFLAAVAVLSPPPSATNPFSLGAKTQAHESHPVEKRLRNKILDNNLAFDAAYWVSKVGGILNAWKAAKTVAGGTFGALQTPAGVPFPENVMAIKHRIKTRDDSITIEPYHCFNL</sequence>
<dbReference type="EMBL" id="JARKIB010000014">
    <property type="protein sequence ID" value="KAJ7772394.1"/>
    <property type="molecule type" value="Genomic_DNA"/>
</dbReference>
<keyword evidence="2" id="KW-1185">Reference proteome</keyword>
<comment type="caution">
    <text evidence="1">The sequence shown here is derived from an EMBL/GenBank/DDBJ whole genome shotgun (WGS) entry which is preliminary data.</text>
</comment>